<dbReference type="Pfam" id="PF06267">
    <property type="entry name" value="DUF1028"/>
    <property type="match status" value="1"/>
</dbReference>
<dbReference type="PANTHER" id="PTHR39328">
    <property type="entry name" value="BLL2871 PROTEIN"/>
    <property type="match status" value="1"/>
</dbReference>
<dbReference type="InterPro" id="IPR010430">
    <property type="entry name" value="DUF1028"/>
</dbReference>
<reference evidence="1 2" key="1">
    <citation type="submission" date="2021-08" db="EMBL/GenBank/DDBJ databases">
        <title>Devosia salina sp. nov., isolated from the South China Sea sediment.</title>
        <authorList>
            <person name="Zhou Z."/>
        </authorList>
    </citation>
    <scope>NUCLEOTIDE SEQUENCE [LARGE SCALE GENOMIC DNA]</scope>
    <source>
        <strain evidence="1 2">SCS-3</strain>
    </source>
</reference>
<dbReference type="PANTHER" id="PTHR39328:SF1">
    <property type="entry name" value="BLL2871 PROTEIN"/>
    <property type="match status" value="1"/>
</dbReference>
<gene>
    <name evidence="1" type="ORF">K1X15_04375</name>
</gene>
<dbReference type="InterPro" id="IPR029055">
    <property type="entry name" value="Ntn_hydrolases_N"/>
</dbReference>
<sequence>MTFSIVARDPDTGALGVATATAGPVVGALVPHGAAGVGAIATQALTNPYLAYDGLDLLSGGAGALEALEGTLARDPAPELRQLIIIDAAGTTAAWTGPSCQGVAGHLLEDGFAIAGNLIANEAVLEAMASAYREARGLAHLSDRLLMAMEAGAAAGGDSRGVGSAAIKVFHRERYPVVDLRIDWSNAVMAELRALHSEVTSGDYAQFFRKVPGRF</sequence>
<protein>
    <submittedName>
        <fullName evidence="1">DUF1028 domain-containing protein</fullName>
    </submittedName>
</protein>
<dbReference type="Proteomes" id="UP000825799">
    <property type="component" value="Chromosome"/>
</dbReference>
<dbReference type="SUPFAM" id="SSF56235">
    <property type="entry name" value="N-terminal nucleophile aminohydrolases (Ntn hydrolases)"/>
    <property type="match status" value="1"/>
</dbReference>
<dbReference type="RefSeq" id="WP_220306266.1">
    <property type="nucleotide sequence ID" value="NZ_CP080590.1"/>
</dbReference>
<evidence type="ECO:0000313" key="2">
    <source>
        <dbReference type="Proteomes" id="UP000825799"/>
    </source>
</evidence>
<dbReference type="EMBL" id="CP080590">
    <property type="protein sequence ID" value="QYO77812.1"/>
    <property type="molecule type" value="Genomic_DNA"/>
</dbReference>
<proteinExistence type="predicted"/>
<dbReference type="Gene3D" id="3.60.20.10">
    <property type="entry name" value="Glutamine Phosphoribosylpyrophosphate, subunit 1, domain 1"/>
    <property type="match status" value="1"/>
</dbReference>
<keyword evidence="2" id="KW-1185">Reference proteome</keyword>
<accession>A0ABX8WMB3</accession>
<evidence type="ECO:0000313" key="1">
    <source>
        <dbReference type="EMBL" id="QYO77812.1"/>
    </source>
</evidence>
<name>A0ABX8WMB3_9HYPH</name>
<organism evidence="1 2">
    <name type="scientific">Devosia salina</name>
    <dbReference type="NCBI Taxonomy" id="2860336"/>
    <lineage>
        <taxon>Bacteria</taxon>
        <taxon>Pseudomonadati</taxon>
        <taxon>Pseudomonadota</taxon>
        <taxon>Alphaproteobacteria</taxon>
        <taxon>Hyphomicrobiales</taxon>
        <taxon>Devosiaceae</taxon>
        <taxon>Devosia</taxon>
    </lineage>
</organism>